<keyword evidence="2" id="KW-1133">Transmembrane helix</keyword>
<accession>A0ABV5SUB2</accession>
<organism evidence="4 5">
    <name type="scientific">Agromyces lapidis</name>
    <dbReference type="NCBI Taxonomy" id="279574"/>
    <lineage>
        <taxon>Bacteria</taxon>
        <taxon>Bacillati</taxon>
        <taxon>Actinomycetota</taxon>
        <taxon>Actinomycetes</taxon>
        <taxon>Micrococcales</taxon>
        <taxon>Microbacteriaceae</taxon>
        <taxon>Agromyces</taxon>
    </lineage>
</organism>
<keyword evidence="2" id="KW-0472">Membrane</keyword>
<feature type="region of interest" description="Disordered" evidence="1">
    <location>
        <begin position="386"/>
        <end position="440"/>
    </location>
</feature>
<evidence type="ECO:0000313" key="4">
    <source>
        <dbReference type="EMBL" id="MFB9643917.1"/>
    </source>
</evidence>
<dbReference type="RefSeq" id="WP_157424474.1">
    <property type="nucleotide sequence ID" value="NZ_BAAANI010000005.1"/>
</dbReference>
<dbReference type="InterPro" id="IPR011009">
    <property type="entry name" value="Kinase-like_dom_sf"/>
</dbReference>
<keyword evidence="2" id="KW-0812">Transmembrane</keyword>
<gene>
    <name evidence="4" type="ORF">ACFFQV_16615</name>
</gene>
<reference evidence="4 5" key="1">
    <citation type="submission" date="2024-09" db="EMBL/GenBank/DDBJ databases">
        <authorList>
            <person name="Sun Q."/>
            <person name="Mori K."/>
        </authorList>
    </citation>
    <scope>NUCLEOTIDE SEQUENCE [LARGE SCALE GENOMIC DNA]</scope>
    <source>
        <strain evidence="4 5">JCM 14321</strain>
    </source>
</reference>
<protein>
    <recommendedName>
        <fullName evidence="3">Protein kinase domain-containing protein</fullName>
    </recommendedName>
</protein>
<evidence type="ECO:0000259" key="3">
    <source>
        <dbReference type="PROSITE" id="PS50011"/>
    </source>
</evidence>
<dbReference type="PROSITE" id="PS50011">
    <property type="entry name" value="PROTEIN_KINASE_DOM"/>
    <property type="match status" value="1"/>
</dbReference>
<dbReference type="InterPro" id="IPR000719">
    <property type="entry name" value="Prot_kinase_dom"/>
</dbReference>
<dbReference type="SMART" id="SM00220">
    <property type="entry name" value="S_TKc"/>
    <property type="match status" value="1"/>
</dbReference>
<proteinExistence type="predicted"/>
<evidence type="ECO:0000256" key="1">
    <source>
        <dbReference type="SAM" id="MobiDB-lite"/>
    </source>
</evidence>
<sequence>MRRHSRRRRDAATATHTVPAPGPAPESSTGDDRAVISGYRLLRRLASGDRAAVFLASSLHPAQAASPRPVVALRIYEAGGDDARVAAEISAMTADATGTLPALIDVTALDDGRCVLAVERIAGPTLARLLTERTLDPGEAVTVLAPIAVAVAGLAEAGFVHTRLAPNDVLIDGAGRPRLIGLGAIRRLDEVSSAIERTELLRAGHSALSDLVAAVAEATRPLGSLDRAVAAISDAASARPFVRSEALLERTLFESAVAAPVRGIRATAQLGAAPARLVAPATPGAVGLSGAPEPHGRADDAKAGAVTVPSRRRGLLGTLAALAQVPADAFEHGAELADVDPVRSFTSRLGRGLLARRRAVLVAGLVGGAALVLLLTLVPPADEHVAGDAEGGAGPGGAAAAPGGAAEGAAESETTAEGDDRAAAHDDSAAGATVEAEGGPVEDPIEAAAALLALREDCFGALDAACLEQVDQAGSAIERADLAKLSGAREGVTVEPTVYALDEIAVTAEMGDAVLVTVPYADPEREPASLLVMRSEAGWRLRELFD</sequence>
<feature type="transmembrane region" description="Helical" evidence="2">
    <location>
        <begin position="359"/>
        <end position="378"/>
    </location>
</feature>
<name>A0ABV5SUB2_9MICO</name>
<dbReference type="Proteomes" id="UP001589667">
    <property type="component" value="Unassembled WGS sequence"/>
</dbReference>
<feature type="domain" description="Protein kinase" evidence="3">
    <location>
        <begin position="39"/>
        <end position="316"/>
    </location>
</feature>
<comment type="caution">
    <text evidence="4">The sequence shown here is derived from an EMBL/GenBank/DDBJ whole genome shotgun (WGS) entry which is preliminary data.</text>
</comment>
<feature type="compositionally biased region" description="Low complexity" evidence="1">
    <location>
        <begin position="398"/>
        <end position="415"/>
    </location>
</feature>
<feature type="compositionally biased region" description="Basic and acidic residues" evidence="1">
    <location>
        <begin position="418"/>
        <end position="428"/>
    </location>
</feature>
<evidence type="ECO:0000256" key="2">
    <source>
        <dbReference type="SAM" id="Phobius"/>
    </source>
</evidence>
<evidence type="ECO:0000313" key="5">
    <source>
        <dbReference type="Proteomes" id="UP001589667"/>
    </source>
</evidence>
<feature type="region of interest" description="Disordered" evidence="1">
    <location>
        <begin position="1"/>
        <end position="32"/>
    </location>
</feature>
<keyword evidence="5" id="KW-1185">Reference proteome</keyword>
<dbReference type="SUPFAM" id="SSF56112">
    <property type="entry name" value="Protein kinase-like (PK-like)"/>
    <property type="match status" value="1"/>
</dbReference>
<dbReference type="Gene3D" id="1.10.510.10">
    <property type="entry name" value="Transferase(Phosphotransferase) domain 1"/>
    <property type="match status" value="1"/>
</dbReference>
<dbReference type="EMBL" id="JBHMBL010000004">
    <property type="protein sequence ID" value="MFB9643917.1"/>
    <property type="molecule type" value="Genomic_DNA"/>
</dbReference>